<evidence type="ECO:0000256" key="13">
    <source>
        <dbReference type="ARBA" id="ARBA00023063"/>
    </source>
</evidence>
<dbReference type="Gene3D" id="2.40.30.10">
    <property type="entry name" value="Translation factors"/>
    <property type="match status" value="1"/>
</dbReference>
<keyword evidence="14" id="KW-1015">Disulfide bond</keyword>
<dbReference type="GO" id="GO:0042128">
    <property type="term" value="P:nitrate assimilation"/>
    <property type="evidence" value="ECO:0007669"/>
    <property type="project" value="UniProtKB-KW"/>
</dbReference>
<dbReference type="InterPro" id="IPR001433">
    <property type="entry name" value="OxRdtase_FAD/NAD-bd"/>
</dbReference>
<comment type="subunit">
    <text evidence="5">Homodimer.</text>
</comment>
<dbReference type="SUPFAM" id="SSF55856">
    <property type="entry name" value="Cytochrome b5-like heme/steroid binding domain"/>
    <property type="match status" value="1"/>
</dbReference>
<comment type="catalytic activity">
    <reaction evidence="15">
        <text>nitrite + NADP(+) + H2O = nitrate + NADPH + H(+)</text>
        <dbReference type="Rhea" id="RHEA:19061"/>
        <dbReference type="ChEBI" id="CHEBI:15377"/>
        <dbReference type="ChEBI" id="CHEBI:15378"/>
        <dbReference type="ChEBI" id="CHEBI:16301"/>
        <dbReference type="ChEBI" id="CHEBI:17632"/>
        <dbReference type="ChEBI" id="CHEBI:57783"/>
        <dbReference type="ChEBI" id="CHEBI:58349"/>
        <dbReference type="EC" id="1.7.1.3"/>
    </reaction>
</comment>
<keyword evidence="19" id="KW-0472">Membrane</keyword>
<dbReference type="GO" id="GO:0050464">
    <property type="term" value="F:nitrate reductase (NADPH) activity"/>
    <property type="evidence" value="ECO:0007669"/>
    <property type="project" value="UniProtKB-EC"/>
</dbReference>
<dbReference type="InterPro" id="IPR036400">
    <property type="entry name" value="Cyt_B5-like_heme/steroid_sf"/>
</dbReference>
<dbReference type="HOGENOM" id="CLU_003827_4_0_1"/>
<dbReference type="InterPro" id="IPR001199">
    <property type="entry name" value="Cyt_B5-like_heme/steroid-bd"/>
</dbReference>
<dbReference type="Pfam" id="PF00970">
    <property type="entry name" value="FAD_binding_6"/>
    <property type="match status" value="1"/>
</dbReference>
<dbReference type="Pfam" id="PF03404">
    <property type="entry name" value="Mo-co_dimer"/>
    <property type="match status" value="1"/>
</dbReference>
<feature type="region of interest" description="Disordered" evidence="18">
    <location>
        <begin position="1"/>
        <end position="21"/>
    </location>
</feature>
<dbReference type="RefSeq" id="XP_009545961.1">
    <property type="nucleotide sequence ID" value="XM_009547666.1"/>
</dbReference>
<keyword evidence="6 17" id="KW-0500">Molybdenum</keyword>
<dbReference type="AlphaFoldDB" id="W4K674"/>
<feature type="binding site" evidence="17">
    <location>
        <position position="117"/>
    </location>
    <ligand>
        <name>Mo-molybdopterin</name>
        <dbReference type="ChEBI" id="CHEBI:71302"/>
    </ligand>
    <ligandPart>
        <name>Mo</name>
        <dbReference type="ChEBI" id="CHEBI:28685"/>
    </ligandPart>
</feature>
<reference evidence="22 23" key="1">
    <citation type="journal article" date="2012" name="New Phytol.">
        <title>Insight into trade-off between wood decay and parasitism from the genome of a fungal forest pathogen.</title>
        <authorList>
            <person name="Olson A."/>
            <person name="Aerts A."/>
            <person name="Asiegbu F."/>
            <person name="Belbahri L."/>
            <person name="Bouzid O."/>
            <person name="Broberg A."/>
            <person name="Canback B."/>
            <person name="Coutinho P.M."/>
            <person name="Cullen D."/>
            <person name="Dalman K."/>
            <person name="Deflorio G."/>
            <person name="van Diepen L.T."/>
            <person name="Dunand C."/>
            <person name="Duplessis S."/>
            <person name="Durling M."/>
            <person name="Gonthier P."/>
            <person name="Grimwood J."/>
            <person name="Fossdal C.G."/>
            <person name="Hansson D."/>
            <person name="Henrissat B."/>
            <person name="Hietala A."/>
            <person name="Himmelstrand K."/>
            <person name="Hoffmeister D."/>
            <person name="Hogberg N."/>
            <person name="James T.Y."/>
            <person name="Karlsson M."/>
            <person name="Kohler A."/>
            <person name="Kues U."/>
            <person name="Lee Y.H."/>
            <person name="Lin Y.C."/>
            <person name="Lind M."/>
            <person name="Lindquist E."/>
            <person name="Lombard V."/>
            <person name="Lucas S."/>
            <person name="Lunden K."/>
            <person name="Morin E."/>
            <person name="Murat C."/>
            <person name="Park J."/>
            <person name="Raffaello T."/>
            <person name="Rouze P."/>
            <person name="Salamov A."/>
            <person name="Schmutz J."/>
            <person name="Solheim H."/>
            <person name="Stahlberg J."/>
            <person name="Velez H."/>
            <person name="de Vries R.P."/>
            <person name="Wiebenga A."/>
            <person name="Woodward S."/>
            <person name="Yakovlev I."/>
            <person name="Garbelotto M."/>
            <person name="Martin F."/>
            <person name="Grigoriev I.V."/>
            <person name="Stenlid J."/>
        </authorList>
    </citation>
    <scope>NUCLEOTIDE SEQUENCE [LARGE SCALE GENOMIC DNA]</scope>
    <source>
        <strain evidence="22 23">TC 32-1</strain>
    </source>
</reference>
<evidence type="ECO:0000256" key="14">
    <source>
        <dbReference type="ARBA" id="ARBA00023157"/>
    </source>
</evidence>
<evidence type="ECO:0000256" key="11">
    <source>
        <dbReference type="ARBA" id="ARBA00023002"/>
    </source>
</evidence>
<dbReference type="GO" id="GO:0020037">
    <property type="term" value="F:heme binding"/>
    <property type="evidence" value="ECO:0007669"/>
    <property type="project" value="InterPro"/>
</dbReference>
<keyword evidence="9 17" id="KW-0479">Metal-binding</keyword>
<evidence type="ECO:0000256" key="8">
    <source>
        <dbReference type="ARBA" id="ARBA00022630"/>
    </source>
</evidence>
<dbReference type="Pfam" id="PF00174">
    <property type="entry name" value="Oxidored_molyb"/>
    <property type="match status" value="1"/>
</dbReference>
<evidence type="ECO:0000313" key="23">
    <source>
        <dbReference type="Proteomes" id="UP000030671"/>
    </source>
</evidence>
<dbReference type="PROSITE" id="PS50255">
    <property type="entry name" value="CYTOCHROME_B5_2"/>
    <property type="match status" value="1"/>
</dbReference>
<dbReference type="GO" id="GO:0006790">
    <property type="term" value="P:sulfur compound metabolic process"/>
    <property type="evidence" value="ECO:0007669"/>
    <property type="project" value="TreeGrafter"/>
</dbReference>
<dbReference type="InterPro" id="IPR014756">
    <property type="entry name" value="Ig_E-set"/>
</dbReference>
<dbReference type="KEGG" id="hir:HETIRDRAFT_383634"/>
<dbReference type="PANTHER" id="PTHR19372:SF7">
    <property type="entry name" value="SULFITE OXIDASE, MITOCHONDRIAL"/>
    <property type="match status" value="1"/>
</dbReference>
<dbReference type="Gene3D" id="3.90.420.10">
    <property type="entry name" value="Oxidoreductase, molybdopterin-binding domain"/>
    <property type="match status" value="1"/>
</dbReference>
<accession>W4K674</accession>
<dbReference type="InterPro" id="IPR008333">
    <property type="entry name" value="Cbr1-like_FAD-bd_dom"/>
</dbReference>
<dbReference type="SUPFAM" id="SSF52343">
    <property type="entry name" value="Ferredoxin reductase-like, C-terminal NADP-linked domain"/>
    <property type="match status" value="1"/>
</dbReference>
<dbReference type="eggNOG" id="KOG0535">
    <property type="taxonomic scope" value="Eukaryota"/>
</dbReference>
<evidence type="ECO:0000256" key="1">
    <source>
        <dbReference type="ARBA" id="ARBA00001971"/>
    </source>
</evidence>
<dbReference type="PIRSF" id="PIRSF000233">
    <property type="entry name" value="Nitr_rd_NADH"/>
    <property type="match status" value="1"/>
</dbReference>
<evidence type="ECO:0000256" key="10">
    <source>
        <dbReference type="ARBA" id="ARBA00022827"/>
    </source>
</evidence>
<name>W4K674_HETIT</name>
<comment type="function">
    <text evidence="3 16">Nitrate reductase is a key enzyme involved in the first step of nitrate assimilation in plants, fungi and bacteria.</text>
</comment>
<evidence type="ECO:0000256" key="4">
    <source>
        <dbReference type="ARBA" id="ARBA00006253"/>
    </source>
</evidence>
<dbReference type="eggNOG" id="KOG0534">
    <property type="taxonomic scope" value="Eukaryota"/>
</dbReference>
<feature type="domain" description="FAD-binding FR-type" evidence="21">
    <location>
        <begin position="604"/>
        <end position="723"/>
    </location>
</feature>
<evidence type="ECO:0000256" key="7">
    <source>
        <dbReference type="ARBA" id="ARBA00022617"/>
    </source>
</evidence>
<feature type="domain" description="Cytochrome b5 heme-binding" evidence="20">
    <location>
        <begin position="509"/>
        <end position="584"/>
    </location>
</feature>
<comment type="similarity">
    <text evidence="4 16">Belongs to the nitrate reductase family.</text>
</comment>
<dbReference type="Gene3D" id="2.60.40.650">
    <property type="match status" value="1"/>
</dbReference>
<dbReference type="InterPro" id="IPR039261">
    <property type="entry name" value="FNR_nucleotide-bd"/>
</dbReference>
<dbReference type="PROSITE" id="PS00191">
    <property type="entry name" value="CYTOCHROME_B5_1"/>
    <property type="match status" value="1"/>
</dbReference>
<proteinExistence type="inferred from homology"/>
<dbReference type="OrthoDB" id="432685at2759"/>
<dbReference type="GO" id="GO:0006809">
    <property type="term" value="P:nitric oxide biosynthetic process"/>
    <property type="evidence" value="ECO:0007669"/>
    <property type="project" value="InterPro"/>
</dbReference>
<comment type="cofactor">
    <cofactor evidence="17">
        <name>Mo-molybdopterin</name>
        <dbReference type="ChEBI" id="CHEBI:71302"/>
    </cofactor>
    <text evidence="17">Binds 1 Mo-molybdopterin (Mo-MPT) cofactor per subunit.</text>
</comment>
<keyword evidence="13 16" id="KW-0534">Nitrate assimilation</keyword>
<dbReference type="PROSITE" id="PS51384">
    <property type="entry name" value="FAD_FR"/>
    <property type="match status" value="1"/>
</dbReference>
<evidence type="ECO:0000256" key="6">
    <source>
        <dbReference type="ARBA" id="ARBA00022505"/>
    </source>
</evidence>
<comment type="cofactor">
    <cofactor evidence="2">
        <name>FAD</name>
        <dbReference type="ChEBI" id="CHEBI:57692"/>
    </cofactor>
</comment>
<keyword evidence="19" id="KW-1133">Transmembrane helix</keyword>
<dbReference type="Pfam" id="PF00175">
    <property type="entry name" value="NAD_binding_1"/>
    <property type="match status" value="1"/>
</dbReference>
<dbReference type="eggNOG" id="KOG0537">
    <property type="taxonomic scope" value="Eukaryota"/>
</dbReference>
<evidence type="ECO:0000256" key="17">
    <source>
        <dbReference type="PIRSR" id="PIRSR000233-1"/>
    </source>
</evidence>
<dbReference type="SMART" id="SM01117">
    <property type="entry name" value="Cyt-b5"/>
    <property type="match status" value="1"/>
</dbReference>
<sequence length="868" mass="97816">MPDESLKTPREVSEEDENTPDAWLKRDERLIRLTGKHPFNCEAPLETLFNAGFLTPASLFYVRNHGPVPRVSINEGRHWKIEISGLVKRPMILSLTELQNGLGGRLPVVTVPITLVCAGNRRREQNVVRRSLGFNWGAAGLSTALFTGVYLADILRYVGITKGKRGEIARHVVFEGGDTLPNGPYGTSQRLIWARERSKGMMIAWRMNGLPLEPDHGYPVRLVVPGQIGGRSVKWLKKIEVSEQESQHHLHFWDNKLLPTQVMPDEARKERHWWYDPKYIINDLNVNSAIAHPVHDETVDVTPPEETSDPKGTFPAPAYAIQGYAYAGGGRRVCRVELSLDEGATWKLAEIMYPEDLYRACSVEKMPIWGTMDSSEKETSFCWCFWKFEVELQLLSTEGVGAIIVRAMDESLALQPSDMYWNATGMMNNWWFRVAIHRFQEDRRLFLKFEHPTIAGVKEGGWMQRMKDEFGLASVLSPTFGAKVSTRRAEAGNYTEKLEEIKMTKDGIKKLFTWEDLQMHKVESDPWFVVNGEVYAGAAFLERHPGGPDSITLVAGEDASEDFLAIHSPDAKKQLADFHIGTLEHTQSPGNTQQEPDAVFLSKTYWKRAKIISISHVSPDARIFKLALQSPDQMLGLPTGQHIFARVRRNSKGAKSNSGGDLVQRAYTPISSREARGFVELLIKIYFPSPHFPLGGCMTGTLSELEIGDSIELKGPLGSFVWKGNGKFSWRGRERQSRTLGLICGGSGITPIIQVIRAVLEDETDSDTKMWLIDANRTEKDILLYEELQHWEKMRAERFQVHHVLSGVSPDFDSSKGYVREQHFRENFPPPGGDAVVFICGPPGLIESAAKPHLIKCGWDLEETLIIF</sequence>
<dbReference type="InterPro" id="IPR017927">
    <property type="entry name" value="FAD-bd_FR_type"/>
</dbReference>
<dbReference type="SUPFAM" id="SSF56524">
    <property type="entry name" value="Oxidoreductase molybdopterin-binding domain"/>
    <property type="match status" value="1"/>
</dbReference>
<keyword evidence="11" id="KW-0560">Oxidoreductase</keyword>
<dbReference type="InterPro" id="IPR018506">
    <property type="entry name" value="Cyt_B5_heme-BS"/>
</dbReference>
<dbReference type="InterPro" id="IPR036374">
    <property type="entry name" value="OxRdtase_Mopterin-bd_sf"/>
</dbReference>
<evidence type="ECO:0000313" key="22">
    <source>
        <dbReference type="EMBL" id="ETW81288.1"/>
    </source>
</evidence>
<gene>
    <name evidence="22" type="ORF">HETIRDRAFT_383634</name>
</gene>
<keyword evidence="23" id="KW-1185">Reference proteome</keyword>
<dbReference type="InterPro" id="IPR017938">
    <property type="entry name" value="Riboflavin_synthase-like_b-brl"/>
</dbReference>
<comment type="cofactor">
    <cofactor evidence="1">
        <name>heme</name>
        <dbReference type="ChEBI" id="CHEBI:30413"/>
    </cofactor>
</comment>
<keyword evidence="7" id="KW-0349">Heme</keyword>
<dbReference type="InParanoid" id="W4K674"/>
<dbReference type="Pfam" id="PF00173">
    <property type="entry name" value="Cyt-b5"/>
    <property type="match status" value="1"/>
</dbReference>
<dbReference type="Gene3D" id="3.40.50.80">
    <property type="entry name" value="Nucleotide-binding domain of ferredoxin-NADP reductase (FNR) module"/>
    <property type="match status" value="1"/>
</dbReference>
<dbReference type="GO" id="GO:0008482">
    <property type="term" value="F:sulfite oxidase activity"/>
    <property type="evidence" value="ECO:0007669"/>
    <property type="project" value="TreeGrafter"/>
</dbReference>
<protein>
    <recommendedName>
        <fullName evidence="16">Nitrate reductase</fullName>
    </recommendedName>
</protein>
<dbReference type="STRING" id="747525.W4K674"/>
<evidence type="ECO:0000256" key="19">
    <source>
        <dbReference type="SAM" id="Phobius"/>
    </source>
</evidence>
<dbReference type="InterPro" id="IPR005066">
    <property type="entry name" value="MoCF_OxRdtse_dimer"/>
</dbReference>
<evidence type="ECO:0000259" key="21">
    <source>
        <dbReference type="PROSITE" id="PS51384"/>
    </source>
</evidence>
<dbReference type="FunFam" id="3.90.420.10:FF:000003">
    <property type="entry name" value="Nitrate reductase"/>
    <property type="match status" value="1"/>
</dbReference>
<keyword evidence="10" id="KW-0274">FAD</keyword>
<dbReference type="PRINTS" id="PR00363">
    <property type="entry name" value="CYTOCHROMEB5"/>
</dbReference>
<dbReference type="GeneID" id="20672163"/>
<dbReference type="Proteomes" id="UP000030671">
    <property type="component" value="Unassembled WGS sequence"/>
</dbReference>
<evidence type="ECO:0000256" key="12">
    <source>
        <dbReference type="ARBA" id="ARBA00023004"/>
    </source>
</evidence>
<evidence type="ECO:0000256" key="5">
    <source>
        <dbReference type="ARBA" id="ARBA00011738"/>
    </source>
</evidence>
<dbReference type="PANTHER" id="PTHR19372">
    <property type="entry name" value="SULFITE REDUCTASE"/>
    <property type="match status" value="1"/>
</dbReference>
<feature type="compositionally biased region" description="Basic and acidic residues" evidence="18">
    <location>
        <begin position="1"/>
        <end position="12"/>
    </location>
</feature>
<dbReference type="GO" id="GO:0043546">
    <property type="term" value="F:molybdopterin cofactor binding"/>
    <property type="evidence" value="ECO:0007669"/>
    <property type="project" value="TreeGrafter"/>
</dbReference>
<evidence type="ECO:0000256" key="15">
    <source>
        <dbReference type="ARBA" id="ARBA00049155"/>
    </source>
</evidence>
<dbReference type="Gene3D" id="3.10.120.10">
    <property type="entry name" value="Cytochrome b5-like heme/steroid binding domain"/>
    <property type="match status" value="1"/>
</dbReference>
<dbReference type="InterPro" id="IPR012137">
    <property type="entry name" value="Nitr_rd_NADH"/>
</dbReference>
<dbReference type="InterPro" id="IPR008335">
    <property type="entry name" value="Mopterin_OxRdtase_euk"/>
</dbReference>
<evidence type="ECO:0000256" key="18">
    <source>
        <dbReference type="SAM" id="MobiDB-lite"/>
    </source>
</evidence>
<keyword evidence="19" id="KW-0812">Transmembrane</keyword>
<organism evidence="22 23">
    <name type="scientific">Heterobasidion irregulare (strain TC 32-1)</name>
    <dbReference type="NCBI Taxonomy" id="747525"/>
    <lineage>
        <taxon>Eukaryota</taxon>
        <taxon>Fungi</taxon>
        <taxon>Dikarya</taxon>
        <taxon>Basidiomycota</taxon>
        <taxon>Agaricomycotina</taxon>
        <taxon>Agaricomycetes</taxon>
        <taxon>Russulales</taxon>
        <taxon>Bondarzewiaceae</taxon>
        <taxon>Heterobasidion</taxon>
        <taxon>Heterobasidion annosum species complex</taxon>
    </lineage>
</organism>
<keyword evidence="12" id="KW-0408">Iron</keyword>
<dbReference type="PRINTS" id="PR00407">
    <property type="entry name" value="EUMOPTERIN"/>
</dbReference>
<dbReference type="CDD" id="cd06183">
    <property type="entry name" value="cyt_b5_reduct_like"/>
    <property type="match status" value="1"/>
</dbReference>
<dbReference type="InterPro" id="IPR000572">
    <property type="entry name" value="OxRdtase_Mopterin-bd_dom"/>
</dbReference>
<evidence type="ECO:0000259" key="20">
    <source>
        <dbReference type="PROSITE" id="PS50255"/>
    </source>
</evidence>
<evidence type="ECO:0000256" key="16">
    <source>
        <dbReference type="PIRNR" id="PIRNR000233"/>
    </source>
</evidence>
<feature type="transmembrane region" description="Helical" evidence="19">
    <location>
        <begin position="132"/>
        <end position="152"/>
    </location>
</feature>
<evidence type="ECO:0000256" key="2">
    <source>
        <dbReference type="ARBA" id="ARBA00001974"/>
    </source>
</evidence>
<dbReference type="PRINTS" id="PR00406">
    <property type="entry name" value="CYTB5RDTASE"/>
</dbReference>
<evidence type="ECO:0000256" key="9">
    <source>
        <dbReference type="ARBA" id="ARBA00022723"/>
    </source>
</evidence>
<dbReference type="GO" id="GO:0030151">
    <property type="term" value="F:molybdenum ion binding"/>
    <property type="evidence" value="ECO:0007669"/>
    <property type="project" value="InterPro"/>
</dbReference>
<dbReference type="SUPFAM" id="SSF63380">
    <property type="entry name" value="Riboflavin synthase domain-like"/>
    <property type="match status" value="1"/>
</dbReference>
<keyword evidence="8" id="KW-0285">Flavoprotein</keyword>
<dbReference type="EMBL" id="KI925458">
    <property type="protein sequence ID" value="ETW81288.1"/>
    <property type="molecule type" value="Genomic_DNA"/>
</dbReference>
<dbReference type="SUPFAM" id="SSF81296">
    <property type="entry name" value="E set domains"/>
    <property type="match status" value="1"/>
</dbReference>
<evidence type="ECO:0000256" key="3">
    <source>
        <dbReference type="ARBA" id="ARBA00003838"/>
    </source>
</evidence>